<sequence>MTSSVTKVGLIALMAIGSVLMWIGAPVGWIYVAAQLSESSQVSMGAIVIILIGIPSTMFFIGKMLGRLNEKYAELTGSTNEVQIRAPWMRSMRDERDLHRPRTVLDVVMVLSVGTAVTLFGIWFMFFAEGGGI</sequence>
<dbReference type="EMBL" id="CP088295">
    <property type="protein sequence ID" value="UUY01774.1"/>
    <property type="molecule type" value="Genomic_DNA"/>
</dbReference>
<keyword evidence="1" id="KW-0472">Membrane</keyword>
<evidence type="ECO:0008006" key="4">
    <source>
        <dbReference type="Google" id="ProtNLM"/>
    </source>
</evidence>
<evidence type="ECO:0000313" key="2">
    <source>
        <dbReference type="EMBL" id="UUY01774.1"/>
    </source>
</evidence>
<name>A0ABY5PAT3_9ACTN</name>
<organism evidence="2 3">
    <name type="scientific">Svornostia abyssi</name>
    <dbReference type="NCBI Taxonomy" id="2898438"/>
    <lineage>
        <taxon>Bacteria</taxon>
        <taxon>Bacillati</taxon>
        <taxon>Actinomycetota</taxon>
        <taxon>Thermoleophilia</taxon>
        <taxon>Solirubrobacterales</taxon>
        <taxon>Baekduiaceae</taxon>
        <taxon>Svornostia</taxon>
    </lineage>
</organism>
<accession>A0ABY5PAT3</accession>
<evidence type="ECO:0000313" key="3">
    <source>
        <dbReference type="Proteomes" id="UP001058860"/>
    </source>
</evidence>
<keyword evidence="3" id="KW-1185">Reference proteome</keyword>
<keyword evidence="1" id="KW-0812">Transmembrane</keyword>
<protein>
    <recommendedName>
        <fullName evidence="4">DUF3899 domain-containing protein</fullName>
    </recommendedName>
</protein>
<feature type="transmembrane region" description="Helical" evidence="1">
    <location>
        <begin position="12"/>
        <end position="32"/>
    </location>
</feature>
<dbReference type="Proteomes" id="UP001058860">
    <property type="component" value="Chromosome"/>
</dbReference>
<keyword evidence="1" id="KW-1133">Transmembrane helix</keyword>
<gene>
    <name evidence="2" type="ORF">LRS13_13680</name>
</gene>
<reference evidence="3" key="1">
    <citation type="submission" date="2021-11" db="EMBL/GenBank/DDBJ databases">
        <title>Cultivation dependent microbiological survey of springs from the worlds oldest radium mine currently devoted to the extraction of radon-saturated water.</title>
        <authorList>
            <person name="Kapinusova G."/>
            <person name="Smrhova T."/>
            <person name="Strejcek M."/>
            <person name="Suman J."/>
            <person name="Jani K."/>
            <person name="Pajer P."/>
            <person name="Uhlik O."/>
        </authorList>
    </citation>
    <scope>NUCLEOTIDE SEQUENCE [LARGE SCALE GENOMIC DNA]</scope>
    <source>
        <strain evidence="3">J379</strain>
    </source>
</reference>
<evidence type="ECO:0000256" key="1">
    <source>
        <dbReference type="SAM" id="Phobius"/>
    </source>
</evidence>
<dbReference type="RefSeq" id="WP_353862323.1">
    <property type="nucleotide sequence ID" value="NZ_CP088295.1"/>
</dbReference>
<feature type="transmembrane region" description="Helical" evidence="1">
    <location>
        <begin position="44"/>
        <end position="62"/>
    </location>
</feature>
<feature type="transmembrane region" description="Helical" evidence="1">
    <location>
        <begin position="103"/>
        <end position="126"/>
    </location>
</feature>
<proteinExistence type="predicted"/>